<dbReference type="EC" id="2.4.1.109" evidence="1"/>
<gene>
    <name evidence="1" type="primary">PMT1_2</name>
    <name evidence="1" type="ORF">DSO57_1037706</name>
</gene>
<keyword evidence="2" id="KW-1185">Reference proteome</keyword>
<comment type="caution">
    <text evidence="1">The sequence shown here is derived from an EMBL/GenBank/DDBJ whole genome shotgun (WGS) entry which is preliminary data.</text>
</comment>
<evidence type="ECO:0000313" key="2">
    <source>
        <dbReference type="Proteomes" id="UP001165960"/>
    </source>
</evidence>
<dbReference type="EMBL" id="QTSX02002549">
    <property type="protein sequence ID" value="KAJ9075271.1"/>
    <property type="molecule type" value="Genomic_DNA"/>
</dbReference>
<sequence length="151" mass="16725">MGRHSEQKGNLDFDEGDLKYNKALAPHFDGSGWTSSSSILNMRKADWNILGFLAVVGLLVRLFHISHPDSVVFDEVHFGGFASKYITRNYFFDVHPPLAKLMIAAVAWMSGFDGSFDFSDIGKTFVGTEVPYVAMRTGQAFLAGCSSHRLI</sequence>
<evidence type="ECO:0000313" key="1">
    <source>
        <dbReference type="EMBL" id="KAJ9075271.1"/>
    </source>
</evidence>
<name>A0ACC2TLB4_9FUNG</name>
<keyword evidence="1" id="KW-0808">Transferase</keyword>
<protein>
    <submittedName>
        <fullName evidence="1">Dolichyl-phosphate-mannose--protein mannosyltransferase 1</fullName>
        <ecNumber evidence="1">2.4.1.109</ecNumber>
    </submittedName>
</protein>
<keyword evidence="1" id="KW-0328">Glycosyltransferase</keyword>
<organism evidence="1 2">
    <name type="scientific">Entomophthora muscae</name>
    <dbReference type="NCBI Taxonomy" id="34485"/>
    <lineage>
        <taxon>Eukaryota</taxon>
        <taxon>Fungi</taxon>
        <taxon>Fungi incertae sedis</taxon>
        <taxon>Zoopagomycota</taxon>
        <taxon>Entomophthoromycotina</taxon>
        <taxon>Entomophthoromycetes</taxon>
        <taxon>Entomophthorales</taxon>
        <taxon>Entomophthoraceae</taxon>
        <taxon>Entomophthora</taxon>
    </lineage>
</organism>
<proteinExistence type="predicted"/>
<accession>A0ACC2TLB4</accession>
<dbReference type="Proteomes" id="UP001165960">
    <property type="component" value="Unassembled WGS sequence"/>
</dbReference>
<reference evidence="1" key="1">
    <citation type="submission" date="2022-04" db="EMBL/GenBank/DDBJ databases">
        <title>Genome of the entomopathogenic fungus Entomophthora muscae.</title>
        <authorList>
            <person name="Elya C."/>
            <person name="Lovett B.R."/>
            <person name="Lee E."/>
            <person name="Macias A.M."/>
            <person name="Hajek A.E."/>
            <person name="De Bivort B.L."/>
            <person name="Kasson M.T."/>
            <person name="De Fine Licht H.H."/>
            <person name="Stajich J.E."/>
        </authorList>
    </citation>
    <scope>NUCLEOTIDE SEQUENCE</scope>
    <source>
        <strain evidence="1">Berkeley</strain>
    </source>
</reference>